<dbReference type="Gene3D" id="1.10.10.10">
    <property type="entry name" value="Winged helix-like DNA-binding domain superfamily/Winged helix DNA-binding domain"/>
    <property type="match status" value="1"/>
</dbReference>
<dbReference type="InterPro" id="IPR003314">
    <property type="entry name" value="Mu-type_HTH"/>
</dbReference>
<dbReference type="PROSITE" id="PS51702">
    <property type="entry name" value="HTH_MU"/>
    <property type="match status" value="1"/>
</dbReference>
<comment type="caution">
    <text evidence="2">The sequence shown here is derived from an EMBL/GenBank/DDBJ whole genome shotgun (WGS) entry which is preliminary data.</text>
</comment>
<gene>
    <name evidence="2" type="ORF">SAMN02927935_03445</name>
</gene>
<dbReference type="GO" id="GO:0003677">
    <property type="term" value="F:DNA binding"/>
    <property type="evidence" value="ECO:0007669"/>
    <property type="project" value="UniProtKB-KW"/>
</dbReference>
<keyword evidence="2" id="KW-0238">DNA-binding</keyword>
<evidence type="ECO:0000313" key="3">
    <source>
        <dbReference type="Proteomes" id="UP000183031"/>
    </source>
</evidence>
<dbReference type="RefSeq" id="WP_033632394.1">
    <property type="nucleotide sequence ID" value="NZ_CBCSIN010000007.1"/>
</dbReference>
<name>A0A1G5KJS1_9GAMM</name>
<dbReference type="Pfam" id="PF02316">
    <property type="entry name" value="HTH_Tnp_Mu_1"/>
    <property type="match status" value="1"/>
</dbReference>
<dbReference type="EMBL" id="FMUT01000009">
    <property type="protein sequence ID" value="SCZ00288.1"/>
    <property type="molecule type" value="Genomic_DNA"/>
</dbReference>
<protein>
    <submittedName>
        <fullName evidence="2">Mu DNA-binding domain-containing protein</fullName>
    </submittedName>
</protein>
<accession>A0A1G5KJS1</accession>
<feature type="domain" description="HTH Mu-type" evidence="1">
    <location>
        <begin position="2"/>
        <end position="69"/>
    </location>
</feature>
<reference evidence="2 3" key="1">
    <citation type="submission" date="2016-10" db="EMBL/GenBank/DDBJ databases">
        <authorList>
            <person name="Varghese N."/>
            <person name="Submissions S."/>
        </authorList>
    </citation>
    <scope>NUCLEOTIDE SEQUENCE [LARGE SCALE GENOMIC DNA]</scope>
    <source>
        <strain evidence="2 3">CGMCC 1.6853</strain>
    </source>
</reference>
<dbReference type="Proteomes" id="UP000183031">
    <property type="component" value="Unassembled WGS sequence"/>
</dbReference>
<dbReference type="InterPro" id="IPR009061">
    <property type="entry name" value="DNA-bd_dom_put_sf"/>
</dbReference>
<dbReference type="InterPro" id="IPR036388">
    <property type="entry name" value="WH-like_DNA-bd_sf"/>
</dbReference>
<organism evidence="2 3">
    <name type="scientific">Serratia nematodiphila</name>
    <dbReference type="NCBI Taxonomy" id="458197"/>
    <lineage>
        <taxon>Bacteria</taxon>
        <taxon>Pseudomonadati</taxon>
        <taxon>Pseudomonadota</taxon>
        <taxon>Gammaproteobacteria</taxon>
        <taxon>Enterobacterales</taxon>
        <taxon>Yersiniaceae</taxon>
        <taxon>Serratia</taxon>
    </lineage>
</organism>
<sequence length="117" mass="13627">MEKKWFSARELMGKAGLPSTPQGVNLMARREGWVSRRRSGVQGKALEYHIDSLPFGARSLSALRETDHPDYDVKRQDPIRVWIEYYYHLTPAEREKLLAFLMREGMSRLLQLIAPPR</sequence>
<proteinExistence type="predicted"/>
<keyword evidence="3" id="KW-1185">Reference proteome</keyword>
<evidence type="ECO:0000313" key="2">
    <source>
        <dbReference type="EMBL" id="SCZ00288.1"/>
    </source>
</evidence>
<dbReference type="SUPFAM" id="SSF46955">
    <property type="entry name" value="Putative DNA-binding domain"/>
    <property type="match status" value="1"/>
</dbReference>
<evidence type="ECO:0000259" key="1">
    <source>
        <dbReference type="PROSITE" id="PS51702"/>
    </source>
</evidence>